<evidence type="ECO:0000313" key="2">
    <source>
        <dbReference type="EMBL" id="AJD43920.1"/>
    </source>
</evidence>
<protein>
    <submittedName>
        <fullName evidence="2">Chromosome segregation protein</fullName>
    </submittedName>
</protein>
<dbReference type="SUPFAM" id="SSF52540">
    <property type="entry name" value="P-loop containing nucleoside triphosphate hydrolases"/>
    <property type="match status" value="1"/>
</dbReference>
<dbReference type="AlphaFoldDB" id="A0A0B4XB03"/>
<keyword evidence="3" id="KW-1185">Reference proteome</keyword>
<dbReference type="Gene3D" id="3.40.50.300">
    <property type="entry name" value="P-loop containing nucleotide triphosphate hydrolases"/>
    <property type="match status" value="1"/>
</dbReference>
<keyword evidence="1" id="KW-0175">Coiled coil</keyword>
<dbReference type="InterPro" id="IPR022205">
    <property type="entry name" value="DUF3732"/>
</dbReference>
<feature type="coiled-coil region" evidence="1">
    <location>
        <begin position="388"/>
        <end position="422"/>
    </location>
</feature>
<dbReference type="EMBL" id="CP006879">
    <property type="protein sequence ID" value="AJD43920.1"/>
    <property type="molecule type" value="Genomic_DNA"/>
</dbReference>
<organism evidence="2 3">
    <name type="scientific">Rhizobium gallicum bv. gallicum R602sp</name>
    <dbReference type="NCBI Taxonomy" id="1041138"/>
    <lineage>
        <taxon>Bacteria</taxon>
        <taxon>Pseudomonadati</taxon>
        <taxon>Pseudomonadota</taxon>
        <taxon>Alphaproteobacteria</taxon>
        <taxon>Hyphomicrobiales</taxon>
        <taxon>Rhizobiaceae</taxon>
        <taxon>Rhizobium/Agrobacterium group</taxon>
        <taxon>Rhizobium</taxon>
    </lineage>
</organism>
<feature type="coiled-coil region" evidence="1">
    <location>
        <begin position="197"/>
        <end position="231"/>
    </location>
</feature>
<dbReference type="Proteomes" id="UP000031368">
    <property type="component" value="Plasmid pRgalR602b"/>
</dbReference>
<dbReference type="Pfam" id="PF12532">
    <property type="entry name" value="DUF3732"/>
    <property type="match status" value="1"/>
</dbReference>
<dbReference type="InterPro" id="IPR027417">
    <property type="entry name" value="P-loop_NTPase"/>
</dbReference>
<dbReference type="KEGG" id="rga:RGR602_PB00389"/>
<evidence type="ECO:0000256" key="1">
    <source>
        <dbReference type="SAM" id="Coils"/>
    </source>
</evidence>
<reference evidence="2 3" key="1">
    <citation type="submission" date="2013-11" db="EMBL/GenBank/DDBJ databases">
        <title>Complete genome sequence of Rhizobium gallicum bv. gallicum R602.</title>
        <authorList>
            <person name="Bustos P."/>
            <person name="Santamaria R.I."/>
            <person name="Lozano L."/>
            <person name="Acosta J.L."/>
            <person name="Ormeno-Orrillo E."/>
            <person name="Rogel M.A."/>
            <person name="Romero D."/>
            <person name="Cevallos M.A."/>
            <person name="Martinez-Romero E."/>
            <person name="Gonzalez V."/>
        </authorList>
    </citation>
    <scope>NUCLEOTIDE SEQUENCE [LARGE SCALE GENOMIC DNA]</scope>
    <source>
        <strain evidence="2 3">R602</strain>
        <plasmid evidence="2 3">pRgalR602b</plasmid>
    </source>
</reference>
<dbReference type="RefSeq" id="WP_040114336.1">
    <property type="nucleotide sequence ID" value="NZ_CP006879.1"/>
</dbReference>
<name>A0A0B4XB03_9HYPH</name>
<keyword evidence="2" id="KW-0614">Plasmid</keyword>
<gene>
    <name evidence="2" type="ORF">RGR602_PB00389</name>
</gene>
<sequence>MHFQILSLILWPKADHPPRVLHFEPGMVNVITGASKTGKSAVIPIIDYCLASGKCSIPVGTIRNTCEWFGIVVDTLEGKKLLARREPGEAKQTGDMFLLEGDEIDIPDRITEKNTNADIVKRKLGELSGLSRLRINPDADAAYQSRVSFRDLIAFNFQPQYIVANPLALFFGADTTEHREKLKAIFPYVLGALTPEMVAARWEIDRLQRILRQAESALSTVKKAVRAWQAETTGWLRQALELGLLPQGTAIPEDEPNQTIDLLRAATRADTRTSFATVDSIEPSLRQLEVLQNRESETAARLSILRQHLGEVERLVDSSRKYGGAIRIQKDRLDIAEWLKSRTEAASDPIAVLADGREKIDALVQALAGIEIQLRTQPSLSDSFDKERLRIRSDLEEATKALAAVRQEITILERRSDEVREATYRRDRVERFLGRLEQALETFERAEDGGTQAEEIGRLQDLIEEQKAIYSEQQVRRRTENALLYVSKIAASILPKLDGEWPDAPIEVLIDDLTVRVVHPDRKDYLWEIGSGANWLAYHVAVTLSLQRFFRELPDHCVPGFLVYDQPSQVYFPSGFDKPGRDAPGRTRNQDVAAVRGVFSAIADEIVLAKGQLQAIVLDHAGADVWGELIGVVPIAEWRDGDALVPDSWIAPPNSA</sequence>
<dbReference type="HOGENOM" id="CLU_028585_0_0_5"/>
<proteinExistence type="predicted"/>
<accession>A0A0B4XB03</accession>
<geneLocation type="plasmid" evidence="2 3">
    <name>pRgalR602b</name>
</geneLocation>
<evidence type="ECO:0000313" key="3">
    <source>
        <dbReference type="Proteomes" id="UP000031368"/>
    </source>
</evidence>